<name>A0AAV2SZN7_CALDB</name>
<feature type="transmembrane region" description="Helical" evidence="5">
    <location>
        <begin position="742"/>
        <end position="765"/>
    </location>
</feature>
<comment type="caution">
    <text evidence="8">The sequence shown here is derived from an EMBL/GenBank/DDBJ whole genome shotgun (WGS) entry which is preliminary data.</text>
</comment>
<sequence>MSLAPGCVLLVLLVSGIILPCDPHDILSFVPVRGAENSQITYLTYAHSRSLLDATSPSQRVVYFAQRTQTLEHNFVFACLVNKQTSNLKRIALLCRKDPNSASKISMEIPHSSVESEISCLQTKFTYKVDWQTGVNFSVTTKPTDSLSEPINGLFSCSITNAEDSTITSNEIELRDAVYYIRKLPTTSYLGVDVVEPIKLGDFPHAFSCIRDTISTADWPEWMNSLGNSFGPYEWVYCDTTGGTDALTCTMNGSNLPVGDYVHFMNGTLYLLKPDLFLNGERALVCKTVVVKEPVRTFAGAFDGTANKGITSGLLFDKSDSSYPQKIEAISETYREFRVLSGSTSNYVLTAMYREPSKGSKYKWYQNDRAPSQGAPGKYSYTLPSITEADNGTYRLVVTSNEDPSDILTFTFELKVTYPPTFNDTKCISGLFYVMEGANYSCNCTFRSMSTPMVTVGVNEHEGRSSAELKEILRNRLFHTDRKLSELDINFLVGKNPHGQPVLRITINKFQLNQDFILLARLLSPYGDSHLFSFLKVVPLPRLDNAPFVHSCIQECDTEPFNVTCSIDPSILRVWEEKLNISPSIEWIIQNQWNTAKPGSDGISRYFRISGSDNSTITIYPNGIDPPNEDEGAHEKTGNSKMTLKQFIARNSGSGGQQPPKDLIVRCWIQLTVKENKADFVRAESVVLHRNSRQQNVPLPPSRLSNSRIIYDSLLETDSSLSEQLIAIRAFTPDPQAKSANLAWIAAVVIGVIIVIVVIALSVWLSTRDRGETYMLYDKERAHGNDPIQEMKEKEAFQTYQRQEEQPIGSSRYSLNDGSMHVESEDDGELDQYEANFNEEGSFIGGYTNEPSAAHISPGSQSLPPATVVNPMHRPAGTNHTVV</sequence>
<keyword evidence="3 5" id="KW-1133">Transmembrane helix</keyword>
<dbReference type="InterPro" id="IPR013783">
    <property type="entry name" value="Ig-like_fold"/>
</dbReference>
<feature type="chain" id="PRO_5043774645" description="Neurofascin/L1/NrCAM C-terminal domain-containing protein" evidence="6">
    <location>
        <begin position="24"/>
        <end position="883"/>
    </location>
</feature>
<dbReference type="Gene3D" id="2.60.40.10">
    <property type="entry name" value="Immunoglobulins"/>
    <property type="match status" value="1"/>
</dbReference>
<proteinExistence type="predicted"/>
<evidence type="ECO:0000256" key="3">
    <source>
        <dbReference type="ARBA" id="ARBA00022989"/>
    </source>
</evidence>
<dbReference type="Pfam" id="PF13882">
    <property type="entry name" value="Bravo_FIGEY"/>
    <property type="match status" value="1"/>
</dbReference>
<dbReference type="EMBL" id="CAXLJL010000001">
    <property type="protein sequence ID" value="CAL5129241.1"/>
    <property type="molecule type" value="Genomic_DNA"/>
</dbReference>
<comment type="subcellular location">
    <subcellularLocation>
        <location evidence="1">Membrane</location>
        <topology evidence="1">Single-pass membrane protein</topology>
    </subcellularLocation>
</comment>
<accession>A0AAV2SZN7</accession>
<dbReference type="InterPro" id="IPR026966">
    <property type="entry name" value="Neurofascin/L1/NrCAM_C"/>
</dbReference>
<evidence type="ECO:0000259" key="7">
    <source>
        <dbReference type="Pfam" id="PF13882"/>
    </source>
</evidence>
<keyword evidence="4 5" id="KW-0472">Membrane</keyword>
<feature type="domain" description="Neurofascin/L1/NrCAM C-terminal" evidence="7">
    <location>
        <begin position="768"/>
        <end position="849"/>
    </location>
</feature>
<reference evidence="8" key="1">
    <citation type="submission" date="2024-06" db="EMBL/GenBank/DDBJ databases">
        <authorList>
            <person name="Liu X."/>
            <person name="Lenzi L."/>
            <person name="Haldenby T S."/>
            <person name="Uol C."/>
        </authorList>
    </citation>
    <scope>NUCLEOTIDE SEQUENCE</scope>
</reference>
<evidence type="ECO:0000256" key="1">
    <source>
        <dbReference type="ARBA" id="ARBA00004167"/>
    </source>
</evidence>
<evidence type="ECO:0000313" key="9">
    <source>
        <dbReference type="Proteomes" id="UP001497525"/>
    </source>
</evidence>
<dbReference type="GO" id="GO:0016020">
    <property type="term" value="C:membrane"/>
    <property type="evidence" value="ECO:0007669"/>
    <property type="project" value="UniProtKB-SubCell"/>
</dbReference>
<keyword evidence="6" id="KW-0732">Signal</keyword>
<dbReference type="InterPro" id="IPR036179">
    <property type="entry name" value="Ig-like_dom_sf"/>
</dbReference>
<evidence type="ECO:0000256" key="2">
    <source>
        <dbReference type="ARBA" id="ARBA00022692"/>
    </source>
</evidence>
<dbReference type="AlphaFoldDB" id="A0AAV2SZN7"/>
<evidence type="ECO:0000256" key="5">
    <source>
        <dbReference type="SAM" id="Phobius"/>
    </source>
</evidence>
<organism evidence="8 9">
    <name type="scientific">Calicophoron daubneyi</name>
    <name type="common">Rumen fluke</name>
    <name type="synonym">Paramphistomum daubneyi</name>
    <dbReference type="NCBI Taxonomy" id="300641"/>
    <lineage>
        <taxon>Eukaryota</taxon>
        <taxon>Metazoa</taxon>
        <taxon>Spiralia</taxon>
        <taxon>Lophotrochozoa</taxon>
        <taxon>Platyhelminthes</taxon>
        <taxon>Trematoda</taxon>
        <taxon>Digenea</taxon>
        <taxon>Plagiorchiida</taxon>
        <taxon>Pronocephalata</taxon>
        <taxon>Paramphistomoidea</taxon>
        <taxon>Paramphistomidae</taxon>
        <taxon>Calicophoron</taxon>
    </lineage>
</organism>
<keyword evidence="2 5" id="KW-0812">Transmembrane</keyword>
<dbReference type="Proteomes" id="UP001497525">
    <property type="component" value="Unassembled WGS sequence"/>
</dbReference>
<feature type="signal peptide" evidence="6">
    <location>
        <begin position="1"/>
        <end position="23"/>
    </location>
</feature>
<dbReference type="SUPFAM" id="SSF48726">
    <property type="entry name" value="Immunoglobulin"/>
    <property type="match status" value="1"/>
</dbReference>
<evidence type="ECO:0000313" key="8">
    <source>
        <dbReference type="EMBL" id="CAL5129241.1"/>
    </source>
</evidence>
<evidence type="ECO:0000256" key="4">
    <source>
        <dbReference type="ARBA" id="ARBA00023136"/>
    </source>
</evidence>
<protein>
    <recommendedName>
        <fullName evidence="7">Neurofascin/L1/NrCAM C-terminal domain-containing protein</fullName>
    </recommendedName>
</protein>
<gene>
    <name evidence="8" type="ORF">CDAUBV1_LOCUS186</name>
</gene>
<evidence type="ECO:0000256" key="6">
    <source>
        <dbReference type="SAM" id="SignalP"/>
    </source>
</evidence>